<dbReference type="Gene3D" id="1.10.1060.10">
    <property type="entry name" value="Alpha-helical ferredoxin"/>
    <property type="match status" value="1"/>
</dbReference>
<dbReference type="InterPro" id="IPR017900">
    <property type="entry name" value="4Fe4S_Fe_S_CS"/>
</dbReference>
<evidence type="ECO:0000256" key="2">
    <source>
        <dbReference type="ARBA" id="ARBA00023004"/>
    </source>
</evidence>
<dbReference type="InterPro" id="IPR023753">
    <property type="entry name" value="FAD/NAD-binding_dom"/>
</dbReference>
<reference evidence="6 7" key="1">
    <citation type="submission" date="2019-07" db="EMBL/GenBank/DDBJ databases">
        <title>Genomic Encyclopedia of Type Strains, Phase I: the one thousand microbial genomes (KMG-I) project.</title>
        <authorList>
            <person name="Kyrpides N."/>
        </authorList>
    </citation>
    <scope>NUCLEOTIDE SEQUENCE [LARGE SCALE GENOMIC DNA]</scope>
    <source>
        <strain evidence="6 7">DSM 6562</strain>
    </source>
</reference>
<evidence type="ECO:0000313" key="6">
    <source>
        <dbReference type="EMBL" id="TYO94547.1"/>
    </source>
</evidence>
<dbReference type="InterPro" id="IPR036188">
    <property type="entry name" value="FAD/NAD-bd_sf"/>
</dbReference>
<name>A0A5S4ZP62_9FIRM</name>
<keyword evidence="1" id="KW-0479">Metal-binding</keyword>
<dbReference type="SUPFAM" id="SSF140490">
    <property type="entry name" value="Nqo1C-terminal domain-like"/>
    <property type="match status" value="1"/>
</dbReference>
<keyword evidence="7" id="KW-1185">Reference proteome</keyword>
<evidence type="ECO:0000259" key="5">
    <source>
        <dbReference type="PROSITE" id="PS51379"/>
    </source>
</evidence>
<accession>A0A5S4ZP62</accession>
<dbReference type="AlphaFoldDB" id="A0A5S4ZP62"/>
<feature type="domain" description="4Fe-4S ferredoxin-type" evidence="5">
    <location>
        <begin position="635"/>
        <end position="666"/>
    </location>
</feature>
<dbReference type="GO" id="GO:0051539">
    <property type="term" value="F:4 iron, 4 sulfur cluster binding"/>
    <property type="evidence" value="ECO:0007669"/>
    <property type="project" value="InterPro"/>
</dbReference>
<gene>
    <name evidence="6" type="ORF">LX24_02383</name>
</gene>
<organism evidence="6 7">
    <name type="scientific">Desulfallas thermosapovorans DSM 6562</name>
    <dbReference type="NCBI Taxonomy" id="1121431"/>
    <lineage>
        <taxon>Bacteria</taxon>
        <taxon>Bacillati</taxon>
        <taxon>Bacillota</taxon>
        <taxon>Clostridia</taxon>
        <taxon>Eubacteriales</taxon>
        <taxon>Desulfallaceae</taxon>
        <taxon>Desulfallas</taxon>
    </lineage>
</organism>
<dbReference type="InterPro" id="IPR009051">
    <property type="entry name" value="Helical_ferredxn"/>
</dbReference>
<dbReference type="GO" id="GO:0046872">
    <property type="term" value="F:metal ion binding"/>
    <property type="evidence" value="ECO:0007669"/>
    <property type="project" value="UniProtKB-KW"/>
</dbReference>
<feature type="coiled-coil region" evidence="4">
    <location>
        <begin position="375"/>
        <end position="402"/>
    </location>
</feature>
<dbReference type="InterPro" id="IPR037207">
    <property type="entry name" value="Nuop51_4Fe4S-bd_sf"/>
</dbReference>
<evidence type="ECO:0000256" key="4">
    <source>
        <dbReference type="SAM" id="Coils"/>
    </source>
</evidence>
<dbReference type="SUPFAM" id="SSF54862">
    <property type="entry name" value="4Fe-4S ferredoxins"/>
    <property type="match status" value="1"/>
</dbReference>
<dbReference type="Pfam" id="PF00037">
    <property type="entry name" value="Fer4"/>
    <property type="match status" value="1"/>
</dbReference>
<dbReference type="PROSITE" id="PS00198">
    <property type="entry name" value="4FE4S_FER_1"/>
    <property type="match status" value="1"/>
</dbReference>
<dbReference type="InterPro" id="IPR028261">
    <property type="entry name" value="DPD_II"/>
</dbReference>
<dbReference type="GO" id="GO:0016491">
    <property type="term" value="F:oxidoreductase activity"/>
    <property type="evidence" value="ECO:0007669"/>
    <property type="project" value="InterPro"/>
</dbReference>
<dbReference type="InterPro" id="IPR019575">
    <property type="entry name" value="Nuop51_4Fe4S-bd"/>
</dbReference>
<dbReference type="PANTHER" id="PTHR42783:SF3">
    <property type="entry name" value="GLUTAMATE SYNTHASE [NADPH] SMALL CHAIN-RELATED"/>
    <property type="match status" value="1"/>
</dbReference>
<dbReference type="Pfam" id="PF10589">
    <property type="entry name" value="NADH_4Fe-4S"/>
    <property type="match status" value="1"/>
</dbReference>
<evidence type="ECO:0000256" key="3">
    <source>
        <dbReference type="ARBA" id="ARBA00023014"/>
    </source>
</evidence>
<dbReference type="PANTHER" id="PTHR42783">
    <property type="entry name" value="GLUTAMATE SYNTHASE [NADPH] SMALL CHAIN"/>
    <property type="match status" value="1"/>
</dbReference>
<dbReference type="SUPFAM" id="SSF51971">
    <property type="entry name" value="Nucleotide-binding domain"/>
    <property type="match status" value="2"/>
</dbReference>
<evidence type="ECO:0000256" key="1">
    <source>
        <dbReference type="ARBA" id="ARBA00022723"/>
    </source>
</evidence>
<keyword evidence="4" id="KW-0175">Coiled coil</keyword>
<keyword evidence="2" id="KW-0408">Iron</keyword>
<dbReference type="PROSITE" id="PS51379">
    <property type="entry name" value="4FE4S_FER_2"/>
    <property type="match status" value="1"/>
</dbReference>
<dbReference type="RefSeq" id="WP_166512343.1">
    <property type="nucleotide sequence ID" value="NZ_VNHM01000014.1"/>
</dbReference>
<dbReference type="Proteomes" id="UP000323166">
    <property type="component" value="Unassembled WGS sequence"/>
</dbReference>
<dbReference type="Gene3D" id="3.50.50.60">
    <property type="entry name" value="FAD/NAD(P)-binding domain"/>
    <property type="match status" value="2"/>
</dbReference>
<dbReference type="EMBL" id="VNHM01000014">
    <property type="protein sequence ID" value="TYO94547.1"/>
    <property type="molecule type" value="Genomic_DNA"/>
</dbReference>
<protein>
    <submittedName>
        <fullName evidence="6">Putative selenate reductase YgfK subunit</fullName>
    </submittedName>
</protein>
<evidence type="ECO:0000313" key="7">
    <source>
        <dbReference type="Proteomes" id="UP000323166"/>
    </source>
</evidence>
<dbReference type="PRINTS" id="PR00419">
    <property type="entry name" value="ADXRDTASE"/>
</dbReference>
<keyword evidence="3" id="KW-0411">Iron-sulfur</keyword>
<sequence length="731" mass="79725">MEDKGCKVKKTKRHVMIFLTGGKYCSVCRRSFNEICDLLDLISEGKAYPGTLEAIREQAGRVLNMCQCGAGKEVAAKVIDYLTQYKKDFQVHIDNHVCADAECAKLVQAPCQAACPAGISIPNYIALVGMGRYTEALELIREDVPLPGSLGRICEHPCEKACRRAAVDKAISICALKRLAYDKCFANPAVPAASAKKLYSEKIAVVGGGPAGLAAAYFMARRGYEVTIFEAMPEPGGMLAYGIPSYRLPRKVLRDEIDRIRAMGVEIKVNTPINGENGIRELRQQGYASIFLGPGAWKGAIPLENPQGLKGVMDGITFLSTVNLKLNGIDNRVNATDQRDCDLPEVADLTGKKVIVVGGGNVAIDAVRVALRLGAREARIVYRRTREEMPALKEEIEDAEKEQVIFDFLTSPVKVWGENGRVTHLECLRNELSEPDSSGRRKPVPVENSNYKIDADLIVFATGQQPDLSFLAGTEQVQTDRNRIVVNPETMETTMPGVFAGGDAVTGPASAIKAMAAGKKAAAAMHAYLRGQEPSAGINYPVKRESIPPVHISAAQRSNTSQIDLHHLYQIEKKDTFEEIMLAVSEEAAQNEANRCLRCDLCIACGQCVDVCREQIGANALELGYVGNRDTGTNPQTDFHRPDDKCIGCGTCSVNCPTGAITLEDTGGYREMRMCGALMSRLPMVTCKNCGKPYATAKHIDFINEQTSVQEICPECARYAWSQNVFGQRIL</sequence>
<dbReference type="SUPFAM" id="SSF46548">
    <property type="entry name" value="alpha-helical ferredoxin"/>
    <property type="match status" value="1"/>
</dbReference>
<dbReference type="Gene3D" id="3.30.70.20">
    <property type="match status" value="1"/>
</dbReference>
<comment type="caution">
    <text evidence="6">The sequence shown here is derived from an EMBL/GenBank/DDBJ whole genome shotgun (WGS) entry which is preliminary data.</text>
</comment>
<dbReference type="InterPro" id="IPR017896">
    <property type="entry name" value="4Fe4S_Fe-S-bd"/>
</dbReference>
<proteinExistence type="predicted"/>
<dbReference type="Pfam" id="PF14691">
    <property type="entry name" value="Fer4_20"/>
    <property type="match status" value="1"/>
</dbReference>
<dbReference type="Pfam" id="PF07992">
    <property type="entry name" value="Pyr_redox_2"/>
    <property type="match status" value="1"/>
</dbReference>